<sequence length="244" mass="27999">NALDELKEIHLHPSVSASRRASSDAARDKLRKYMNHFLINRWVCAAFALDPTVREEGLETLLTKVYQGQQYYEKTVRWIKKRVERYRELYDNGSRRVPDEVEVVNKPKRVNRFASTRFQVGNQAEVTHDTTDAWACYNSEVPRYATFDGESPLAYWKRMAEYKEMKPLADVAKDLLGMASSTASVERLFSHAGHVLGKKRGSLSARLLAKQVMLRMWNLQGLLTGDELASAERDLVEEEGEVDE</sequence>
<evidence type="ECO:0000313" key="1">
    <source>
        <dbReference type="EMBL" id="KAJ9116796.1"/>
    </source>
</evidence>
<name>A0ACC2WZJ8_9TREE</name>
<proteinExistence type="predicted"/>
<evidence type="ECO:0000313" key="2">
    <source>
        <dbReference type="Proteomes" id="UP001234202"/>
    </source>
</evidence>
<protein>
    <submittedName>
        <fullName evidence="1">Uncharacterized protein</fullName>
    </submittedName>
</protein>
<feature type="non-terminal residue" evidence="1">
    <location>
        <position position="1"/>
    </location>
</feature>
<accession>A0ACC2WZJ8</accession>
<keyword evidence="2" id="KW-1185">Reference proteome</keyword>
<reference evidence="1" key="1">
    <citation type="submission" date="2023-04" db="EMBL/GenBank/DDBJ databases">
        <title>Draft Genome sequencing of Naganishia species isolated from polar environments using Oxford Nanopore Technology.</title>
        <authorList>
            <person name="Leo P."/>
            <person name="Venkateswaran K."/>
        </authorList>
    </citation>
    <scope>NUCLEOTIDE SEQUENCE</scope>
    <source>
        <strain evidence="1">DBVPG 5303</strain>
    </source>
</reference>
<comment type="caution">
    <text evidence="1">The sequence shown here is derived from an EMBL/GenBank/DDBJ whole genome shotgun (WGS) entry which is preliminary data.</text>
</comment>
<dbReference type="Proteomes" id="UP001234202">
    <property type="component" value="Unassembled WGS sequence"/>
</dbReference>
<organism evidence="1 2">
    <name type="scientific">Naganishia onofrii</name>
    <dbReference type="NCBI Taxonomy" id="1851511"/>
    <lineage>
        <taxon>Eukaryota</taxon>
        <taxon>Fungi</taxon>
        <taxon>Dikarya</taxon>
        <taxon>Basidiomycota</taxon>
        <taxon>Agaricomycotina</taxon>
        <taxon>Tremellomycetes</taxon>
        <taxon>Filobasidiales</taxon>
        <taxon>Filobasidiaceae</taxon>
        <taxon>Naganishia</taxon>
    </lineage>
</organism>
<gene>
    <name evidence="1" type="ORF">QFC24_006601</name>
</gene>
<dbReference type="EMBL" id="JASBWV010000034">
    <property type="protein sequence ID" value="KAJ9116796.1"/>
    <property type="molecule type" value="Genomic_DNA"/>
</dbReference>